<reference evidence="2 3" key="1">
    <citation type="submission" date="2018-11" db="EMBL/GenBank/DDBJ databases">
        <authorList>
            <person name="Li F."/>
        </authorList>
    </citation>
    <scope>NUCLEOTIDE SEQUENCE [LARGE SCALE GENOMIC DNA]</scope>
    <source>
        <strain evidence="2 3">Gsoil 818</strain>
    </source>
</reference>
<name>A0A3N0GU71_9ACTN</name>
<dbReference type="InterPro" id="IPR021215">
    <property type="entry name" value="DUF2752"/>
</dbReference>
<keyword evidence="1" id="KW-0472">Membrane</keyword>
<dbReference type="EMBL" id="RJSF01000019">
    <property type="protein sequence ID" value="RNM16005.1"/>
    <property type="molecule type" value="Genomic_DNA"/>
</dbReference>
<comment type="caution">
    <text evidence="2">The sequence shown here is derived from an EMBL/GenBank/DDBJ whole genome shotgun (WGS) entry which is preliminary data.</text>
</comment>
<accession>A0A3N0GU71</accession>
<feature type="transmembrane region" description="Helical" evidence="1">
    <location>
        <begin position="84"/>
        <end position="106"/>
    </location>
</feature>
<keyword evidence="1" id="KW-1133">Transmembrane helix</keyword>
<gene>
    <name evidence="2" type="ORF">EFL26_07575</name>
</gene>
<dbReference type="Pfam" id="PF10825">
    <property type="entry name" value="DUF2752"/>
    <property type="match status" value="1"/>
</dbReference>
<protein>
    <submittedName>
        <fullName evidence="2">DUF2752 domain-containing protein</fullName>
    </submittedName>
</protein>
<dbReference type="RefSeq" id="WP_123222259.1">
    <property type="nucleotide sequence ID" value="NZ_RJSF01000019.1"/>
</dbReference>
<evidence type="ECO:0000313" key="3">
    <source>
        <dbReference type="Proteomes" id="UP000279994"/>
    </source>
</evidence>
<sequence length="147" mass="15553">MATLARGPELDRAPVRRIGRPLAAAGAVATATLALRLRDPHVHGSWGFCPFKAITGWDCPLCGGLRAVNDLGHGQVGAAAHSNLLFVGLLLPVALVLWVAAVRRGWTGKGEPLSPRMINRLTLALAAVAVVFTVYRNTPWGSAWFAA</sequence>
<evidence type="ECO:0000313" key="2">
    <source>
        <dbReference type="EMBL" id="RNM16005.1"/>
    </source>
</evidence>
<feature type="transmembrane region" description="Helical" evidence="1">
    <location>
        <begin position="118"/>
        <end position="135"/>
    </location>
</feature>
<keyword evidence="1" id="KW-0812">Transmembrane</keyword>
<evidence type="ECO:0000256" key="1">
    <source>
        <dbReference type="SAM" id="Phobius"/>
    </source>
</evidence>
<dbReference type="AlphaFoldDB" id="A0A3N0GU71"/>
<organism evidence="2 3">
    <name type="scientific">Nocardioides pocheonensis</name>
    <dbReference type="NCBI Taxonomy" id="661485"/>
    <lineage>
        <taxon>Bacteria</taxon>
        <taxon>Bacillati</taxon>
        <taxon>Actinomycetota</taxon>
        <taxon>Actinomycetes</taxon>
        <taxon>Propionibacteriales</taxon>
        <taxon>Nocardioidaceae</taxon>
        <taxon>Nocardioides</taxon>
    </lineage>
</organism>
<dbReference type="OrthoDB" id="5966662at2"/>
<dbReference type="Proteomes" id="UP000279994">
    <property type="component" value="Unassembled WGS sequence"/>
</dbReference>
<keyword evidence="3" id="KW-1185">Reference proteome</keyword>
<proteinExistence type="predicted"/>